<comment type="caution">
    <text evidence="3">The sequence shown here is derived from an EMBL/GenBank/DDBJ whole genome shotgun (WGS) entry which is preliminary data.</text>
</comment>
<dbReference type="AlphaFoldDB" id="A0A812TQ22"/>
<reference evidence="3" key="1">
    <citation type="submission" date="2021-02" db="EMBL/GenBank/DDBJ databases">
        <authorList>
            <person name="Dougan E. K."/>
            <person name="Rhodes N."/>
            <person name="Thang M."/>
            <person name="Chan C."/>
        </authorList>
    </citation>
    <scope>NUCLEOTIDE SEQUENCE</scope>
</reference>
<evidence type="ECO:0000313" key="3">
    <source>
        <dbReference type="EMBL" id="CAE7536668.1"/>
    </source>
</evidence>
<evidence type="ECO:0000256" key="1">
    <source>
        <dbReference type="SAM" id="Coils"/>
    </source>
</evidence>
<protein>
    <recommendedName>
        <fullName evidence="2">CBF1-interacting co-repressor CIR N-terminal domain-containing protein</fullName>
    </recommendedName>
</protein>
<name>A0A812TQ22_9DINO</name>
<sequence>MSTGNPFGLSEISHYGTMRNVGGKAGGFINKKFFHPSSIRNQERLWKAITADAVEQRKQDDLEKAREEERKVEALRKEMYLTGQCNKEMFVTASSDAAERGTPEQMKAFKELKRRKELLKERARKPESEAEEQAGAVKVSFSIRPPFLWCGRTCHAIQLCGACESCRLPTHLSSDSGQNPVYKPRPPHLFMLFCSAGMSAKIGTSFSQLSASFASEIENNCQHLAKTVGGLDYFEHSTDNVSLTH</sequence>
<feature type="coiled-coil region" evidence="1">
    <location>
        <begin position="51"/>
        <end position="78"/>
    </location>
</feature>
<dbReference type="Proteomes" id="UP000601435">
    <property type="component" value="Unassembled WGS sequence"/>
</dbReference>
<evidence type="ECO:0000259" key="2">
    <source>
        <dbReference type="SMART" id="SM01083"/>
    </source>
</evidence>
<dbReference type="Pfam" id="PF10197">
    <property type="entry name" value="Cir_N"/>
    <property type="match status" value="1"/>
</dbReference>
<dbReference type="EMBL" id="CAJNJA010025043">
    <property type="protein sequence ID" value="CAE7536668.1"/>
    <property type="molecule type" value="Genomic_DNA"/>
</dbReference>
<proteinExistence type="predicted"/>
<feature type="domain" description="CBF1-interacting co-repressor CIR N-terminal" evidence="2">
    <location>
        <begin position="33"/>
        <end position="69"/>
    </location>
</feature>
<keyword evidence="1" id="KW-0175">Coiled coil</keyword>
<gene>
    <name evidence="3" type="ORF">SNEC2469_LOCUS15438</name>
</gene>
<accession>A0A812TQ22</accession>
<keyword evidence="4" id="KW-1185">Reference proteome</keyword>
<dbReference type="OrthoDB" id="10250354at2759"/>
<dbReference type="SMART" id="SM01083">
    <property type="entry name" value="Cir_N"/>
    <property type="match status" value="1"/>
</dbReference>
<dbReference type="InterPro" id="IPR019339">
    <property type="entry name" value="CIR_N_dom"/>
</dbReference>
<organism evidence="3 4">
    <name type="scientific">Symbiodinium necroappetens</name>
    <dbReference type="NCBI Taxonomy" id="1628268"/>
    <lineage>
        <taxon>Eukaryota</taxon>
        <taxon>Sar</taxon>
        <taxon>Alveolata</taxon>
        <taxon>Dinophyceae</taxon>
        <taxon>Suessiales</taxon>
        <taxon>Symbiodiniaceae</taxon>
        <taxon>Symbiodinium</taxon>
    </lineage>
</organism>
<evidence type="ECO:0000313" key="4">
    <source>
        <dbReference type="Proteomes" id="UP000601435"/>
    </source>
</evidence>